<name>A0A4C1W7I8_EUMVA</name>
<keyword evidence="1" id="KW-0472">Membrane</keyword>
<evidence type="ECO:0000256" key="1">
    <source>
        <dbReference type="SAM" id="Phobius"/>
    </source>
</evidence>
<accession>A0A4C1W7I8</accession>
<gene>
    <name evidence="2" type="ORF">EVAR_41420_1</name>
</gene>
<evidence type="ECO:0000313" key="2">
    <source>
        <dbReference type="EMBL" id="GBP46067.1"/>
    </source>
</evidence>
<keyword evidence="1" id="KW-1133">Transmembrane helix</keyword>
<dbReference type="Proteomes" id="UP000299102">
    <property type="component" value="Unassembled WGS sequence"/>
</dbReference>
<dbReference type="EMBL" id="BGZK01000476">
    <property type="protein sequence ID" value="GBP46067.1"/>
    <property type="molecule type" value="Genomic_DNA"/>
</dbReference>
<proteinExistence type="predicted"/>
<comment type="caution">
    <text evidence="2">The sequence shown here is derived from an EMBL/GenBank/DDBJ whole genome shotgun (WGS) entry which is preliminary data.</text>
</comment>
<evidence type="ECO:0000313" key="3">
    <source>
        <dbReference type="Proteomes" id="UP000299102"/>
    </source>
</evidence>
<keyword evidence="3" id="KW-1185">Reference proteome</keyword>
<protein>
    <submittedName>
        <fullName evidence="2">Uncharacterized protein</fullName>
    </submittedName>
</protein>
<organism evidence="2 3">
    <name type="scientific">Eumeta variegata</name>
    <name type="common">Bagworm moth</name>
    <name type="synonym">Eumeta japonica</name>
    <dbReference type="NCBI Taxonomy" id="151549"/>
    <lineage>
        <taxon>Eukaryota</taxon>
        <taxon>Metazoa</taxon>
        <taxon>Ecdysozoa</taxon>
        <taxon>Arthropoda</taxon>
        <taxon>Hexapoda</taxon>
        <taxon>Insecta</taxon>
        <taxon>Pterygota</taxon>
        <taxon>Neoptera</taxon>
        <taxon>Endopterygota</taxon>
        <taxon>Lepidoptera</taxon>
        <taxon>Glossata</taxon>
        <taxon>Ditrysia</taxon>
        <taxon>Tineoidea</taxon>
        <taxon>Psychidae</taxon>
        <taxon>Oiketicinae</taxon>
        <taxon>Eumeta</taxon>
    </lineage>
</organism>
<dbReference type="AlphaFoldDB" id="A0A4C1W7I8"/>
<feature type="transmembrane region" description="Helical" evidence="1">
    <location>
        <begin position="61"/>
        <end position="83"/>
    </location>
</feature>
<keyword evidence="1" id="KW-0812">Transmembrane</keyword>
<sequence>MGGGAHRCSVLITTAVAIPCVELRVHRINGSRIMRRNWYISLQCPAIICHHIDIPPSLISIFHFTDVLVKSFALLFTIVATMFRKVLKVRIVQHKPELDMKW</sequence>
<reference evidence="2 3" key="1">
    <citation type="journal article" date="2019" name="Commun. Biol.">
        <title>The bagworm genome reveals a unique fibroin gene that provides high tensile strength.</title>
        <authorList>
            <person name="Kono N."/>
            <person name="Nakamura H."/>
            <person name="Ohtoshi R."/>
            <person name="Tomita M."/>
            <person name="Numata K."/>
            <person name="Arakawa K."/>
        </authorList>
    </citation>
    <scope>NUCLEOTIDE SEQUENCE [LARGE SCALE GENOMIC DNA]</scope>
</reference>